<dbReference type="EMBL" id="JAAMOD010000240">
    <property type="protein sequence ID" value="KAF5234124.1"/>
    <property type="molecule type" value="Genomic_DNA"/>
</dbReference>
<keyword evidence="3" id="KW-1185">Reference proteome</keyword>
<proteinExistence type="predicted"/>
<sequence length="471" mass="54744">MLPTLPNEVLSTIFSHLMTENEKHCLGFQHLGDITKVRLVCRLWNELASKHLFRTLALHNDIDTMTSWFYHWHRLIGSKTVADAAHRITIESAAEDWQGSCHKDSWPASWEESGKWPAFVSAIERIYDMPNLDAIEVRFTSCCAGRDTDRQPWGDVEVADPELTATRLYTLSAVTEAIEKRATRPKMTTIRELVLDNLQNMPLPNTIASSVLHNIQRLHIRILSESYGKLHPDEERPDLIHREELRRFPCYLQNKLLPSVANQLVELTISGKHWGSIPGEFNGKGLSFPNLRTLTLDGFDILRKDQFQWIVEQKTLMVLHLHNCTIAAYCHVQHPEFSRWNVDLQGWSKVNALSLGPFVGWYENNLRWDTVFHSIRESLPLLRRFSFDRKPWAVYFRHDTCPFPGQLELRYLAFSGRWFEPPRLHYHERSELQKSMPRLVDESLAKAEKPDSQALEKLLQTVRDRRDGPKS</sequence>
<accession>A0AAN5Z7W6</accession>
<feature type="domain" description="F-box" evidence="1">
    <location>
        <begin position="1"/>
        <end position="56"/>
    </location>
</feature>
<protein>
    <recommendedName>
        <fullName evidence="1">F-box domain-containing protein</fullName>
    </recommendedName>
</protein>
<dbReference type="Proteomes" id="UP000537989">
    <property type="component" value="Unassembled WGS sequence"/>
</dbReference>
<dbReference type="SUPFAM" id="SSF52058">
    <property type="entry name" value="L domain-like"/>
    <property type="match status" value="1"/>
</dbReference>
<evidence type="ECO:0000313" key="2">
    <source>
        <dbReference type="EMBL" id="KAF5234124.1"/>
    </source>
</evidence>
<dbReference type="InterPro" id="IPR032675">
    <property type="entry name" value="LRR_dom_sf"/>
</dbReference>
<organism evidence="2 3">
    <name type="scientific">Fusarium austroamericanum</name>
    <dbReference type="NCBI Taxonomy" id="282268"/>
    <lineage>
        <taxon>Eukaryota</taxon>
        <taxon>Fungi</taxon>
        <taxon>Dikarya</taxon>
        <taxon>Ascomycota</taxon>
        <taxon>Pezizomycotina</taxon>
        <taxon>Sordariomycetes</taxon>
        <taxon>Hypocreomycetidae</taxon>
        <taxon>Hypocreales</taxon>
        <taxon>Nectriaceae</taxon>
        <taxon>Fusarium</taxon>
    </lineage>
</organism>
<dbReference type="Pfam" id="PF12937">
    <property type="entry name" value="F-box-like"/>
    <property type="match status" value="1"/>
</dbReference>
<dbReference type="AlphaFoldDB" id="A0AAN5Z7W6"/>
<dbReference type="Gene3D" id="3.80.10.10">
    <property type="entry name" value="Ribonuclease Inhibitor"/>
    <property type="match status" value="1"/>
</dbReference>
<dbReference type="PANTHER" id="PTHR42057:SF2">
    <property type="entry name" value="F-BOX DOMAIN PROTEIN (AFU_ORTHOLOGUE AFUA_4G00200)-RELATED"/>
    <property type="match status" value="1"/>
</dbReference>
<dbReference type="InterPro" id="IPR001810">
    <property type="entry name" value="F-box_dom"/>
</dbReference>
<comment type="caution">
    <text evidence="2">The sequence shown here is derived from an EMBL/GenBank/DDBJ whole genome shotgun (WGS) entry which is preliminary data.</text>
</comment>
<evidence type="ECO:0000313" key="3">
    <source>
        <dbReference type="Proteomes" id="UP000537989"/>
    </source>
</evidence>
<name>A0AAN5Z7W6_FUSAU</name>
<dbReference type="PANTHER" id="PTHR42057">
    <property type="entry name" value="F-BOX DOMAIN PROTEIN (AFU_ORTHOLOGUE AFUA_4G00200)"/>
    <property type="match status" value="1"/>
</dbReference>
<reference evidence="2 3" key="1">
    <citation type="submission" date="2020-02" db="EMBL/GenBank/DDBJ databases">
        <title>Identification and distribution of gene clusters putatively required for synthesis of sphingolipid metabolism inhibitors in phylogenetically diverse species of the filamentous fungus Fusarium.</title>
        <authorList>
            <person name="Kim H.-S."/>
            <person name="Busman M."/>
            <person name="Brown D.W."/>
            <person name="Divon H."/>
            <person name="Uhlig S."/>
            <person name="Proctor R.H."/>
        </authorList>
    </citation>
    <scope>NUCLEOTIDE SEQUENCE [LARGE SCALE GENOMIC DNA]</scope>
    <source>
        <strain evidence="2 3">NRRL 2903</strain>
    </source>
</reference>
<evidence type="ECO:0000259" key="1">
    <source>
        <dbReference type="PROSITE" id="PS50181"/>
    </source>
</evidence>
<dbReference type="Gene3D" id="1.20.1280.50">
    <property type="match status" value="1"/>
</dbReference>
<dbReference type="PROSITE" id="PS50181">
    <property type="entry name" value="FBOX"/>
    <property type="match status" value="1"/>
</dbReference>
<gene>
    <name evidence="2" type="ORF">FAUST_7775</name>
</gene>